<feature type="chain" id="PRO_5008608581" description="AttH domain-containing protein" evidence="1">
    <location>
        <begin position="21"/>
        <end position="366"/>
    </location>
</feature>
<dbReference type="STRING" id="342668.A0A1B8GHA3"/>
<protein>
    <recommendedName>
        <fullName evidence="6">AttH domain-containing protein</fullName>
    </recommendedName>
</protein>
<evidence type="ECO:0000313" key="5">
    <source>
        <dbReference type="Proteomes" id="UP000091956"/>
    </source>
</evidence>
<dbReference type="RefSeq" id="XP_018128923.1">
    <property type="nucleotide sequence ID" value="XM_018277015.2"/>
</dbReference>
<name>A0A1B8GHA3_9PEZI</name>
<dbReference type="Pfam" id="PF24137">
    <property type="entry name" value="DA_N"/>
    <property type="match status" value="1"/>
</dbReference>
<keyword evidence="1" id="KW-0732">Signal</keyword>
<dbReference type="Proteomes" id="UP000091956">
    <property type="component" value="Unassembled WGS sequence"/>
</dbReference>
<keyword evidence="5" id="KW-1185">Reference proteome</keyword>
<dbReference type="InterPro" id="IPR057722">
    <property type="entry name" value="AsqO/PenF-like_C"/>
</dbReference>
<reference evidence="5" key="2">
    <citation type="journal article" date="2018" name="Nat. Commun.">
        <title>Extreme sensitivity to ultraviolet light in the fungal pathogen causing white-nose syndrome of bats.</title>
        <authorList>
            <person name="Palmer J.M."/>
            <person name="Drees K.P."/>
            <person name="Foster J.T."/>
            <person name="Lindner D.L."/>
        </authorList>
    </citation>
    <scope>NUCLEOTIDE SEQUENCE [LARGE SCALE GENOMIC DNA]</scope>
    <source>
        <strain evidence="5">UAMH 10579</strain>
    </source>
</reference>
<dbReference type="EMBL" id="KV460237">
    <property type="protein sequence ID" value="OBT95190.1"/>
    <property type="molecule type" value="Genomic_DNA"/>
</dbReference>
<dbReference type="AlphaFoldDB" id="A0A1B8GHA3"/>
<dbReference type="InterPro" id="IPR056402">
    <property type="entry name" value="DA_N"/>
</dbReference>
<accession>A0A1B8GHA3</accession>
<dbReference type="OrthoDB" id="5344254at2759"/>
<evidence type="ECO:0008006" key="6">
    <source>
        <dbReference type="Google" id="ProtNLM"/>
    </source>
</evidence>
<evidence type="ECO:0000259" key="3">
    <source>
        <dbReference type="Pfam" id="PF25581"/>
    </source>
</evidence>
<evidence type="ECO:0000259" key="2">
    <source>
        <dbReference type="Pfam" id="PF24137"/>
    </source>
</evidence>
<dbReference type="Pfam" id="PF25581">
    <property type="entry name" value="AsqO_C"/>
    <property type="match status" value="1"/>
</dbReference>
<evidence type="ECO:0000313" key="4">
    <source>
        <dbReference type="EMBL" id="OBT95190.1"/>
    </source>
</evidence>
<feature type="domain" description="Diels-Alderase N-terminal" evidence="2">
    <location>
        <begin position="36"/>
        <end position="230"/>
    </location>
</feature>
<sequence>MKNIFFTLASLLALVPAALSQCFPDTNTFSPIPYAGPSQVQFTSCPSQADGPRIFPLNATTFDWWYFDAVSSDGTQAFTVIFFTSSAIGFSFDFFSTVDPLNVWVFATFADGTPPAVFPVPAVSVTTTTNGDGASGDWKGSGISFKGAPDLSSYVVNLNNPLIGLTGTFTLKSRGPGHYNCGPLGPGQDEQSLPNIGWVNVMPGADAVVDVKVLGKPLKFTGHGYHDKNWGDVPFISALKSWYWGHASVGGYDLVFFDMIDPSGANKVGGYALKDGQVVASTCTTGVKIRPIDTPYPPTIFTTVPKALTLNMTLNDGSHLDAVLTQTSTQINIGIYVRWVGTIEATIGGVTATGAALWEQFAVSAT</sequence>
<feature type="signal peptide" evidence="1">
    <location>
        <begin position="1"/>
        <end position="20"/>
    </location>
</feature>
<feature type="domain" description="AsqO/PenF-like C-terminal" evidence="3">
    <location>
        <begin position="237"/>
        <end position="362"/>
    </location>
</feature>
<dbReference type="SUPFAM" id="SSF159245">
    <property type="entry name" value="AttH-like"/>
    <property type="match status" value="1"/>
</dbReference>
<proteinExistence type="predicted"/>
<gene>
    <name evidence="4" type="ORF">VE01_07582</name>
</gene>
<dbReference type="GeneID" id="28840968"/>
<organism evidence="4 5">
    <name type="scientific">Pseudogymnoascus verrucosus</name>
    <dbReference type="NCBI Taxonomy" id="342668"/>
    <lineage>
        <taxon>Eukaryota</taxon>
        <taxon>Fungi</taxon>
        <taxon>Dikarya</taxon>
        <taxon>Ascomycota</taxon>
        <taxon>Pezizomycotina</taxon>
        <taxon>Leotiomycetes</taxon>
        <taxon>Thelebolales</taxon>
        <taxon>Thelebolaceae</taxon>
        <taxon>Pseudogymnoascus</taxon>
    </lineage>
</organism>
<reference evidence="4 5" key="1">
    <citation type="submission" date="2016-03" db="EMBL/GenBank/DDBJ databases">
        <title>Comparative genomics of Pseudogymnoascus destructans, the fungus causing white-nose syndrome of bats.</title>
        <authorList>
            <person name="Palmer J.M."/>
            <person name="Drees K.P."/>
            <person name="Foster J.T."/>
            <person name="Lindner D.L."/>
        </authorList>
    </citation>
    <scope>NUCLEOTIDE SEQUENCE [LARGE SCALE GENOMIC DNA]</scope>
    <source>
        <strain evidence="4 5">UAMH 10579</strain>
    </source>
</reference>
<evidence type="ECO:0000256" key="1">
    <source>
        <dbReference type="SAM" id="SignalP"/>
    </source>
</evidence>